<organism evidence="8 9">
    <name type="scientific">Catenibacillus scindens</name>
    <dbReference type="NCBI Taxonomy" id="673271"/>
    <lineage>
        <taxon>Bacteria</taxon>
        <taxon>Bacillati</taxon>
        <taxon>Bacillota</taxon>
        <taxon>Clostridia</taxon>
        <taxon>Lachnospirales</taxon>
        <taxon>Lachnospiraceae</taxon>
        <taxon>Catenibacillus</taxon>
    </lineage>
</organism>
<evidence type="ECO:0000256" key="1">
    <source>
        <dbReference type="ARBA" id="ARBA00001936"/>
    </source>
</evidence>
<sequence>MFESLAGRQPGLIDFNEYKRYALGIPLVEKGGQLSVVFEVRARSLKRQPGEVCLPGGHVETDEDFERAAVRETCEELCIEQSQIQVIAPMDMYVSASGQMILPYLFRLLDYQGTFNPEEVDEIFYVPVDFFWENPPVSYKNHIFTKPDRDFPLDKIPGGKRYPWSSGWSSVYFYPKIHGHVIWGLTAKIMKSAANIMKEAVDHGQ</sequence>
<dbReference type="Pfam" id="PF00293">
    <property type="entry name" value="NUDIX"/>
    <property type="match status" value="1"/>
</dbReference>
<evidence type="ECO:0000256" key="6">
    <source>
        <dbReference type="ARBA" id="ARBA00023211"/>
    </source>
</evidence>
<dbReference type="Proteomes" id="UP000543642">
    <property type="component" value="Unassembled WGS sequence"/>
</dbReference>
<reference evidence="8 9" key="1">
    <citation type="submission" date="2020-08" db="EMBL/GenBank/DDBJ databases">
        <title>Genomic Encyclopedia of Type Strains, Phase IV (KMG-IV): sequencing the most valuable type-strain genomes for metagenomic binning, comparative biology and taxonomic classification.</title>
        <authorList>
            <person name="Goeker M."/>
        </authorList>
    </citation>
    <scope>NUCLEOTIDE SEQUENCE [LARGE SCALE GENOMIC DNA]</scope>
    <source>
        <strain evidence="8 9">DSM 106146</strain>
    </source>
</reference>
<accession>A0A7W8H9S1</accession>
<evidence type="ECO:0000256" key="5">
    <source>
        <dbReference type="ARBA" id="ARBA00022842"/>
    </source>
</evidence>
<keyword evidence="3" id="KW-0479">Metal-binding</keyword>
<evidence type="ECO:0000313" key="8">
    <source>
        <dbReference type="EMBL" id="MBB5264270.1"/>
    </source>
</evidence>
<dbReference type="InterPro" id="IPR045121">
    <property type="entry name" value="CoAse"/>
</dbReference>
<evidence type="ECO:0000256" key="3">
    <source>
        <dbReference type="ARBA" id="ARBA00022723"/>
    </source>
</evidence>
<comment type="cofactor">
    <cofactor evidence="1">
        <name>Mn(2+)</name>
        <dbReference type="ChEBI" id="CHEBI:29035"/>
    </cofactor>
</comment>
<keyword evidence="5" id="KW-0460">Magnesium</keyword>
<dbReference type="PANTHER" id="PTHR12992:SF11">
    <property type="entry name" value="MITOCHONDRIAL COENZYME A DIPHOSPHATASE NUDT8"/>
    <property type="match status" value="1"/>
</dbReference>
<feature type="domain" description="Nudix hydrolase" evidence="7">
    <location>
        <begin position="18"/>
        <end position="150"/>
    </location>
</feature>
<dbReference type="PROSITE" id="PS51462">
    <property type="entry name" value="NUDIX"/>
    <property type="match status" value="1"/>
</dbReference>
<dbReference type="GO" id="GO:0010945">
    <property type="term" value="F:coenzyme A diphosphatase activity"/>
    <property type="evidence" value="ECO:0007669"/>
    <property type="project" value="InterPro"/>
</dbReference>
<protein>
    <submittedName>
        <fullName evidence="8">8-oxo-dGTP pyrophosphatase MutT (NUDIX family)</fullName>
    </submittedName>
</protein>
<proteinExistence type="predicted"/>
<name>A0A7W8H9S1_9FIRM</name>
<dbReference type="InterPro" id="IPR015797">
    <property type="entry name" value="NUDIX_hydrolase-like_dom_sf"/>
</dbReference>
<evidence type="ECO:0000256" key="2">
    <source>
        <dbReference type="ARBA" id="ARBA00001946"/>
    </source>
</evidence>
<evidence type="ECO:0000256" key="4">
    <source>
        <dbReference type="ARBA" id="ARBA00022801"/>
    </source>
</evidence>
<keyword evidence="4" id="KW-0378">Hydrolase</keyword>
<evidence type="ECO:0000259" key="7">
    <source>
        <dbReference type="PROSITE" id="PS51462"/>
    </source>
</evidence>
<comment type="caution">
    <text evidence="8">The sequence shown here is derived from an EMBL/GenBank/DDBJ whole genome shotgun (WGS) entry which is preliminary data.</text>
</comment>
<evidence type="ECO:0000313" key="9">
    <source>
        <dbReference type="Proteomes" id="UP000543642"/>
    </source>
</evidence>
<dbReference type="CDD" id="cd03426">
    <property type="entry name" value="NUDIX_CoAse_Nudt7"/>
    <property type="match status" value="1"/>
</dbReference>
<gene>
    <name evidence="8" type="ORF">HNP82_001381</name>
</gene>
<dbReference type="EMBL" id="JACHFW010000004">
    <property type="protein sequence ID" value="MBB5264270.1"/>
    <property type="molecule type" value="Genomic_DNA"/>
</dbReference>
<dbReference type="PANTHER" id="PTHR12992">
    <property type="entry name" value="NUDIX HYDROLASE"/>
    <property type="match status" value="1"/>
</dbReference>
<keyword evidence="6" id="KW-0464">Manganese</keyword>
<dbReference type="AlphaFoldDB" id="A0A7W8H9S1"/>
<dbReference type="Gene3D" id="3.90.79.10">
    <property type="entry name" value="Nucleoside Triphosphate Pyrophosphohydrolase"/>
    <property type="match status" value="1"/>
</dbReference>
<dbReference type="InterPro" id="IPR000086">
    <property type="entry name" value="NUDIX_hydrolase_dom"/>
</dbReference>
<comment type="cofactor">
    <cofactor evidence="2">
        <name>Mg(2+)</name>
        <dbReference type="ChEBI" id="CHEBI:18420"/>
    </cofactor>
</comment>
<dbReference type="SUPFAM" id="SSF55811">
    <property type="entry name" value="Nudix"/>
    <property type="match status" value="1"/>
</dbReference>
<keyword evidence="9" id="KW-1185">Reference proteome</keyword>
<dbReference type="GO" id="GO:0046872">
    <property type="term" value="F:metal ion binding"/>
    <property type="evidence" value="ECO:0007669"/>
    <property type="project" value="UniProtKB-KW"/>
</dbReference>
<dbReference type="RefSeq" id="WP_183772794.1">
    <property type="nucleotide sequence ID" value="NZ_JACHFW010000004.1"/>
</dbReference>